<dbReference type="InterPro" id="IPR035986">
    <property type="entry name" value="PKD_dom_sf"/>
</dbReference>
<proteinExistence type="predicted"/>
<dbReference type="CDD" id="cd00146">
    <property type="entry name" value="PKD"/>
    <property type="match status" value="1"/>
</dbReference>
<dbReference type="SMART" id="SM00089">
    <property type="entry name" value="PKD"/>
    <property type="match status" value="2"/>
</dbReference>
<dbReference type="Proteomes" id="UP001143543">
    <property type="component" value="Unassembled WGS sequence"/>
</dbReference>
<feature type="signal peptide" evidence="2">
    <location>
        <begin position="1"/>
        <end position="15"/>
    </location>
</feature>
<comment type="caution">
    <text evidence="4">The sequence shown here is derived from an EMBL/GenBank/DDBJ whole genome shotgun (WGS) entry which is preliminary data.</text>
</comment>
<name>A0ABQ5MN42_9FLAO</name>
<evidence type="ECO:0000256" key="1">
    <source>
        <dbReference type="ARBA" id="ARBA00022729"/>
    </source>
</evidence>
<dbReference type="InterPro" id="IPR026444">
    <property type="entry name" value="Secre_tail"/>
</dbReference>
<sequence>MCIVATLLCIGQAMAYNNFSLGANKDPITTTRTTAVLDSVNLYLEWDSDVSCQKTRDRDKEKTNAAAAAAVGDGDYIEDGECIRVCELSTVGYNLAGDTSYISSTTWLVSGGTISSQTSTTCNVAWGAMNTTQSSITAVSTLTDGTIKETEICIEKVGAPTAAFAVGEQTVDIRACLEDEVDFTNLSSSADGHTTLYYQWDFGDGTYSTAFEPSHQYTAPGVYEVILIVSNGCGCIDSYTTRVIISPGIGPIECPSVVCEGQQAIYKIMNYDPSCDYDWMAQGGTILNNNGGTATIVWDHVDPSGFGEITVRSSCSDCEVTLKVPVVQQDGTIEGPTEICEGEQFTYSLPQWPTTEFNWSILASTSGTTLITNDQRNEIVLQAGSAGTILLRCEYNNALLGCGGTASLEITINPSATIIGDSPVCFDTTNSYTVEYNGATITPDSWVLEKPNGSSTTSSGTTFTETFNLAGTYVLQAIDDNYCIGAKTIKVYADVPTPAGITGDILVCPTASNVYSATSVPDGVTPHWSVDHGTIIGSSTSTDATITFDPAFEDYVVTLYYEKNGCESDAITYNVEKDVPTITFTQAQDTVCGSSFQTYTIDPVADADSYVWTIYPSTAGSVYANQNTNSVEILWNEPPTGSNSMTAEVTATVKKCGEDYAESYEVTVVTSPEVTISAPSSTMCAEDEQTYTLTVAGGMTPSSVEWNFNGDIVVDDATVDYAFPQPTSNNTTVTVTATATFASGCQAATDTFTVTLYQTPVVSLSPETLHLNACDPSLTTADYTYTVTAQTGFGATTGYQWYFSTSQTGTGSPISGENTDTIDLSQQSNYGYYYAVVSNSYCSSETERIYYYYSCGAPNTCTVNETLSATYTNSACGEATININASGSPINVYLSPLADLYDYVDVGASTFSQIIVTDVPPGEYSVDVIATYNIGGGETCSIKYDLTVTIPYEAGVKYNIVCNGNGTYDLEVLDASQEYAPVGISNYQFTKNGGSTWTSASSSTSHTYTSLAPGTYEIGVKISTSGYPACTAFDTIEIIDIDNIDFTWDTECLGQSIPFTPSIVDSSLTYEWDFNGTGNYQPLPTFNFGLGGITPVTLTITNEFGCSNSVTHGLSITDPLLDGDLSITPSETCEGEAVTITYNNNINGNMPDAFEWYKDGVLLGTTTTGSYTVNNDADGHYYVYVSSNEGCFSHLIQPTDVNQIPLPDAPVITGNDGVCLGSAVTLSVPDNPELTYYWTVDGVADSAYDGLTEITDVPSTTGLHTYGVAAAYSNGSTTCTGPERTFTVEVTNPVNTPYLSFNVVGCDPYEVEVTVTNVESGVDYYWSNGDTGTSTTMYHDGAIQVRAQRNDCTATNQITLPTDLQAVAWIFPEGCFDDCIKRNPTYIVGPLGTYSDWAWILNGGSVSSGSGTVANYPLSQSGVYQLTLDNGYCHINIGDMDYTADGESCNPCDIKYEYKAEDVKCMESNGGTFVEIFYSAYNPGPTAVTLTVTPFLVSSGYTANNSITLLPGNASSGSFYFFPASGVSGSSVMFNIQAVANGAECSVGDFSITIPNCGNSKMAQGAEAEMTEIQLMAAPNPVQESTTLYYKTASKAATTLTVTALSGKTMTVKTLTDSEGVLQLYCNHWQAGTYVVALQQNGKVIKTLKLVVQ</sequence>
<accession>A0ABQ5MN42</accession>
<dbReference type="InterPro" id="IPR000601">
    <property type="entry name" value="PKD_dom"/>
</dbReference>
<dbReference type="EMBL" id="BRVO01000005">
    <property type="protein sequence ID" value="GLB50813.1"/>
    <property type="molecule type" value="Genomic_DNA"/>
</dbReference>
<evidence type="ECO:0000313" key="5">
    <source>
        <dbReference type="Proteomes" id="UP001143543"/>
    </source>
</evidence>
<dbReference type="Pfam" id="PF19408">
    <property type="entry name" value="PKD_6"/>
    <property type="match status" value="2"/>
</dbReference>
<dbReference type="InterPro" id="IPR013783">
    <property type="entry name" value="Ig-like_fold"/>
</dbReference>
<evidence type="ECO:0000313" key="4">
    <source>
        <dbReference type="EMBL" id="GLB50813.1"/>
    </source>
</evidence>
<evidence type="ECO:0000259" key="3">
    <source>
        <dbReference type="PROSITE" id="PS50093"/>
    </source>
</evidence>
<dbReference type="InterPro" id="IPR045829">
    <property type="entry name" value="PKD_6"/>
</dbReference>
<evidence type="ECO:0000256" key="2">
    <source>
        <dbReference type="SAM" id="SignalP"/>
    </source>
</evidence>
<dbReference type="Gene3D" id="2.60.40.10">
    <property type="entry name" value="Immunoglobulins"/>
    <property type="match status" value="2"/>
</dbReference>
<dbReference type="InterPro" id="IPR022409">
    <property type="entry name" value="PKD/Chitinase_dom"/>
</dbReference>
<organism evidence="4 5">
    <name type="scientific">Neptunitalea lumnitzerae</name>
    <dbReference type="NCBI Taxonomy" id="2965509"/>
    <lineage>
        <taxon>Bacteria</taxon>
        <taxon>Pseudomonadati</taxon>
        <taxon>Bacteroidota</taxon>
        <taxon>Flavobacteriia</taxon>
        <taxon>Flavobacteriales</taxon>
        <taxon>Flavobacteriaceae</taxon>
        <taxon>Neptunitalea</taxon>
    </lineage>
</organism>
<feature type="domain" description="PKD" evidence="3">
    <location>
        <begin position="186"/>
        <end position="252"/>
    </location>
</feature>
<gene>
    <name evidence="4" type="ORF">Y10_31810</name>
</gene>
<protein>
    <recommendedName>
        <fullName evidence="3">PKD domain-containing protein</fullName>
    </recommendedName>
</protein>
<dbReference type="SUPFAM" id="SSF49299">
    <property type="entry name" value="PKD domain"/>
    <property type="match status" value="2"/>
</dbReference>
<reference evidence="4" key="1">
    <citation type="submission" date="2022-07" db="EMBL/GenBank/DDBJ databases">
        <title>Taxonomy of Novel Oxalotrophic and Methylotrophic Bacteria.</title>
        <authorList>
            <person name="Sahin N."/>
            <person name="Tani A."/>
        </authorList>
    </citation>
    <scope>NUCLEOTIDE SEQUENCE</scope>
    <source>
        <strain evidence="4">Y10</strain>
    </source>
</reference>
<dbReference type="PROSITE" id="PS50093">
    <property type="entry name" value="PKD"/>
    <property type="match status" value="1"/>
</dbReference>
<dbReference type="Pfam" id="PF18911">
    <property type="entry name" value="PKD_4"/>
    <property type="match status" value="1"/>
</dbReference>
<feature type="chain" id="PRO_5047126539" description="PKD domain-containing protein" evidence="2">
    <location>
        <begin position="16"/>
        <end position="1653"/>
    </location>
</feature>
<dbReference type="NCBIfam" id="TIGR04183">
    <property type="entry name" value="Por_Secre_tail"/>
    <property type="match status" value="1"/>
</dbReference>
<keyword evidence="5" id="KW-1185">Reference proteome</keyword>
<keyword evidence="1 2" id="KW-0732">Signal</keyword>